<protein>
    <submittedName>
        <fullName evidence="1">Uncharacterized protein</fullName>
    </submittedName>
</protein>
<comment type="caution">
    <text evidence="1">The sequence shown here is derived from an EMBL/GenBank/DDBJ whole genome shotgun (WGS) entry which is preliminary data.</text>
</comment>
<organism evidence="1">
    <name type="scientific">marine sediment metagenome</name>
    <dbReference type="NCBI Taxonomy" id="412755"/>
    <lineage>
        <taxon>unclassified sequences</taxon>
        <taxon>metagenomes</taxon>
        <taxon>ecological metagenomes</taxon>
    </lineage>
</organism>
<dbReference type="AlphaFoldDB" id="A0A0F9C3W5"/>
<gene>
    <name evidence="1" type="ORF">LCGC14_2713860</name>
</gene>
<sequence length="42" mass="5061">MTHLELGDGWIIERYSSVESEWHTIIHTRCEHRSFTGRYGIR</sequence>
<feature type="non-terminal residue" evidence="1">
    <location>
        <position position="42"/>
    </location>
</feature>
<evidence type="ECO:0000313" key="1">
    <source>
        <dbReference type="EMBL" id="KKK91346.1"/>
    </source>
</evidence>
<accession>A0A0F9C3W5</accession>
<name>A0A0F9C3W5_9ZZZZ</name>
<dbReference type="EMBL" id="LAZR01048698">
    <property type="protein sequence ID" value="KKK91346.1"/>
    <property type="molecule type" value="Genomic_DNA"/>
</dbReference>
<proteinExistence type="predicted"/>
<reference evidence="1" key="1">
    <citation type="journal article" date="2015" name="Nature">
        <title>Complex archaea that bridge the gap between prokaryotes and eukaryotes.</title>
        <authorList>
            <person name="Spang A."/>
            <person name="Saw J.H."/>
            <person name="Jorgensen S.L."/>
            <person name="Zaremba-Niedzwiedzka K."/>
            <person name="Martijn J."/>
            <person name="Lind A.E."/>
            <person name="van Eijk R."/>
            <person name="Schleper C."/>
            <person name="Guy L."/>
            <person name="Ettema T.J."/>
        </authorList>
    </citation>
    <scope>NUCLEOTIDE SEQUENCE</scope>
</reference>